<organism evidence="1 2">
    <name type="scientific">Achromobacter agilis</name>
    <dbReference type="NCBI Taxonomy" id="1353888"/>
    <lineage>
        <taxon>Bacteria</taxon>
        <taxon>Pseudomonadati</taxon>
        <taxon>Pseudomonadota</taxon>
        <taxon>Betaproteobacteria</taxon>
        <taxon>Burkholderiales</taxon>
        <taxon>Alcaligenaceae</taxon>
        <taxon>Achromobacter</taxon>
    </lineage>
</organism>
<accession>A0A446C519</accession>
<evidence type="ECO:0000313" key="2">
    <source>
        <dbReference type="Proteomes" id="UP000289184"/>
    </source>
</evidence>
<evidence type="ECO:0008006" key="3">
    <source>
        <dbReference type="Google" id="ProtNLM"/>
    </source>
</evidence>
<gene>
    <name evidence="1" type="ORF">AGI3411_00807</name>
</gene>
<reference evidence="1 2" key="1">
    <citation type="submission" date="2018-07" db="EMBL/GenBank/DDBJ databases">
        <authorList>
            <person name="Peeters C."/>
        </authorList>
    </citation>
    <scope>NUCLEOTIDE SEQUENCE [LARGE SCALE GENOMIC DNA]</scope>
    <source>
        <strain evidence="1 2">LMG 3411</strain>
    </source>
</reference>
<dbReference type="InterPro" id="IPR029063">
    <property type="entry name" value="SAM-dependent_MTases_sf"/>
</dbReference>
<name>A0A446C519_9BURK</name>
<dbReference type="SUPFAM" id="SSF53335">
    <property type="entry name" value="S-adenosyl-L-methionine-dependent methyltransferases"/>
    <property type="match status" value="1"/>
</dbReference>
<dbReference type="AlphaFoldDB" id="A0A446C519"/>
<dbReference type="Proteomes" id="UP000289184">
    <property type="component" value="Unassembled WGS sequence"/>
</dbReference>
<sequence>MRKLRYLLKRALFKLSPRAAERLGMDFRLRAANRQFLEESVFGYINRMAAEARCPVKTLFVGIDKHNWHYPRLLNTEFHSLDIEARKAVYGQPGRHWTGSAIRMAEYYGGNVFDVVVANGLLGFGIDEAGGCRQLLENCEAVLKPGGLLVLGYNDRADRAPYPVLPMALGLFDAFTPPIPSVAGPLHRIDDPFQHAFLFLLKRRPAAHAGAVPPASARLPAAAGPEAGSR</sequence>
<dbReference type="EMBL" id="UFQB01000002">
    <property type="protein sequence ID" value="SSW62958.1"/>
    <property type="molecule type" value="Genomic_DNA"/>
</dbReference>
<evidence type="ECO:0000313" key="1">
    <source>
        <dbReference type="EMBL" id="SSW62958.1"/>
    </source>
</evidence>
<keyword evidence="2" id="KW-1185">Reference proteome</keyword>
<dbReference type="RefSeq" id="WP_208748011.1">
    <property type="nucleotide sequence ID" value="NZ_UFQB01000002.1"/>
</dbReference>
<protein>
    <recommendedName>
        <fullName evidence="3">Methyltransferase type 11 domain-containing protein</fullName>
    </recommendedName>
</protein>
<proteinExistence type="predicted"/>
<dbReference type="Gene3D" id="3.40.50.150">
    <property type="entry name" value="Vaccinia Virus protein VP39"/>
    <property type="match status" value="1"/>
</dbReference>